<dbReference type="EMBL" id="QFPO01000003">
    <property type="protein sequence ID" value="PZQ18821.1"/>
    <property type="molecule type" value="Genomic_DNA"/>
</dbReference>
<dbReference type="GO" id="GO:0003723">
    <property type="term" value="F:RNA binding"/>
    <property type="evidence" value="ECO:0007669"/>
    <property type="project" value="InterPro"/>
</dbReference>
<feature type="domain" description="Pseudouridine synthase RsuA/RluA-like" evidence="1">
    <location>
        <begin position="103"/>
        <end position="250"/>
    </location>
</feature>
<dbReference type="GO" id="GO:0140098">
    <property type="term" value="F:catalytic activity, acting on RNA"/>
    <property type="evidence" value="ECO:0007669"/>
    <property type="project" value="UniProtKB-ARBA"/>
</dbReference>
<organism evidence="2 3">
    <name type="scientific">Rhodanobacter denitrificans</name>
    <dbReference type="NCBI Taxonomy" id="666685"/>
    <lineage>
        <taxon>Bacteria</taxon>
        <taxon>Pseudomonadati</taxon>
        <taxon>Pseudomonadota</taxon>
        <taxon>Gammaproteobacteria</taxon>
        <taxon>Lysobacterales</taxon>
        <taxon>Rhodanobacteraceae</taxon>
        <taxon>Rhodanobacter</taxon>
    </lineage>
</organism>
<dbReference type="AlphaFoldDB" id="A0A2W5KP87"/>
<evidence type="ECO:0000313" key="2">
    <source>
        <dbReference type="EMBL" id="PZQ18821.1"/>
    </source>
</evidence>
<dbReference type="GO" id="GO:0000455">
    <property type="term" value="P:enzyme-directed rRNA pseudouridine synthesis"/>
    <property type="evidence" value="ECO:0007669"/>
    <property type="project" value="TreeGrafter"/>
</dbReference>
<dbReference type="PANTHER" id="PTHR21600">
    <property type="entry name" value="MITOCHONDRIAL RNA PSEUDOURIDINE SYNTHASE"/>
    <property type="match status" value="1"/>
</dbReference>
<dbReference type="InterPro" id="IPR006224">
    <property type="entry name" value="PsdUridine_synth_RluA-like_CS"/>
</dbReference>
<evidence type="ECO:0000313" key="3">
    <source>
        <dbReference type="Proteomes" id="UP000249046"/>
    </source>
</evidence>
<dbReference type="PANTHER" id="PTHR21600:SF84">
    <property type="entry name" value="PSEUDOURIDINE SYNTHASE RSUA_RLUA-LIKE DOMAIN-CONTAINING PROTEIN"/>
    <property type="match status" value="1"/>
</dbReference>
<dbReference type="GO" id="GO:0009982">
    <property type="term" value="F:pseudouridine synthase activity"/>
    <property type="evidence" value="ECO:0007669"/>
    <property type="project" value="InterPro"/>
</dbReference>
<reference evidence="2 3" key="1">
    <citation type="submission" date="2017-08" db="EMBL/GenBank/DDBJ databases">
        <title>Infants hospitalized years apart are colonized by the same room-sourced microbial strains.</title>
        <authorList>
            <person name="Brooks B."/>
            <person name="Olm M.R."/>
            <person name="Firek B.A."/>
            <person name="Baker R."/>
            <person name="Thomas B.C."/>
            <person name="Morowitz M.J."/>
            <person name="Banfield J.F."/>
        </authorList>
    </citation>
    <scope>NUCLEOTIDE SEQUENCE [LARGE SCALE GENOMIC DNA]</scope>
    <source>
        <strain evidence="2">S2_005_003_R2_42</strain>
    </source>
</reference>
<dbReference type="InterPro" id="IPR050188">
    <property type="entry name" value="RluA_PseudoU_synthase"/>
</dbReference>
<dbReference type="PROSITE" id="PS01129">
    <property type="entry name" value="PSI_RLU"/>
    <property type="match status" value="1"/>
</dbReference>
<dbReference type="Proteomes" id="UP000249046">
    <property type="component" value="Unassembled WGS sequence"/>
</dbReference>
<proteinExistence type="predicted"/>
<evidence type="ECO:0000259" key="1">
    <source>
        <dbReference type="Pfam" id="PF00849"/>
    </source>
</evidence>
<sequence>MAEPHLPAPHRSRPIRDGVVASTLRLPPGDWSSVLDCLCAHFPAVGRERWRARMRRGLVLDAGGEPIDTARAYRPGLCVHYFREVEVEPAVAATETIVHADAHLVVADKPPGLPVVPAGGHVRETLLARLIRRLGNPDLVPLHRIDRATSGLVMFSADPASRARYQALFPARAIHKQYEALAPALPDLAFPLVRRSRIVAGDPFPRMREAPGDPNAETRIDVVARGAACWRYRLEPVTGRKHQLRVQMAALGAPIAGDDLYGDAGAVTAGPARLRLLACTLAFDDPLDGRPRRFASTLHLDD</sequence>
<dbReference type="InterPro" id="IPR020103">
    <property type="entry name" value="PsdUridine_synth_cat_dom_sf"/>
</dbReference>
<dbReference type="Pfam" id="PF00849">
    <property type="entry name" value="PseudoU_synth_2"/>
    <property type="match status" value="1"/>
</dbReference>
<protein>
    <submittedName>
        <fullName evidence="2">Pseudouridine synthase</fullName>
    </submittedName>
</protein>
<dbReference type="SUPFAM" id="SSF55120">
    <property type="entry name" value="Pseudouridine synthase"/>
    <property type="match status" value="1"/>
</dbReference>
<dbReference type="Gene3D" id="3.30.2350.10">
    <property type="entry name" value="Pseudouridine synthase"/>
    <property type="match status" value="1"/>
</dbReference>
<name>A0A2W5KP87_9GAMM</name>
<dbReference type="InterPro" id="IPR006145">
    <property type="entry name" value="PsdUridine_synth_RsuA/RluA"/>
</dbReference>
<accession>A0A2W5KP87</accession>
<comment type="caution">
    <text evidence="2">The sequence shown here is derived from an EMBL/GenBank/DDBJ whole genome shotgun (WGS) entry which is preliminary data.</text>
</comment>
<gene>
    <name evidence="2" type="ORF">DI564_05310</name>
</gene>